<dbReference type="Proteomes" id="UP000735592">
    <property type="component" value="Unassembled WGS sequence"/>
</dbReference>
<dbReference type="CDD" id="cd14744">
    <property type="entry name" value="PAAR_CT_2"/>
    <property type="match status" value="1"/>
</dbReference>
<name>A0ABW9SVE3_9BURK</name>
<proteinExistence type="predicted"/>
<protein>
    <recommendedName>
        <fullName evidence="3">PAAR domain-containing protein</fullName>
    </recommendedName>
</protein>
<organism evidence="1 2">
    <name type="scientific">Pseudoduganella danionis</name>
    <dbReference type="NCBI Taxonomy" id="1890295"/>
    <lineage>
        <taxon>Bacteria</taxon>
        <taxon>Pseudomonadati</taxon>
        <taxon>Pseudomonadota</taxon>
        <taxon>Betaproteobacteria</taxon>
        <taxon>Burkholderiales</taxon>
        <taxon>Oxalobacteraceae</taxon>
        <taxon>Telluria group</taxon>
        <taxon>Pseudoduganella</taxon>
    </lineage>
</organism>
<reference evidence="1 2" key="1">
    <citation type="submission" date="2019-11" db="EMBL/GenBank/DDBJ databases">
        <title>Type strains purchased from KCTC, JCM and DSMZ.</title>
        <authorList>
            <person name="Lu H."/>
        </authorList>
    </citation>
    <scope>NUCLEOTIDE SEQUENCE [LARGE SCALE GENOMIC DNA]</scope>
    <source>
        <strain evidence="1 2">DSM 103461</strain>
    </source>
</reference>
<comment type="caution">
    <text evidence="1">The sequence shown here is derived from an EMBL/GenBank/DDBJ whole genome shotgun (WGS) entry which is preliminary data.</text>
</comment>
<dbReference type="EMBL" id="WNKW01000007">
    <property type="protein sequence ID" value="MTW35113.1"/>
    <property type="molecule type" value="Genomic_DNA"/>
</dbReference>
<dbReference type="InterPro" id="IPR008727">
    <property type="entry name" value="PAAR_motif"/>
</dbReference>
<evidence type="ECO:0000313" key="1">
    <source>
        <dbReference type="EMBL" id="MTW35113.1"/>
    </source>
</evidence>
<accession>A0ABW9SVE3</accession>
<keyword evidence="2" id="KW-1185">Reference proteome</keyword>
<sequence length="194" mass="20718">MEHCLFSSEQETIQMKRYTLTLGATTTAGGKVITASGRGSINGAAIALEGDAIYCPACKSNGKILCIGARIAENWRGVQIGLSGDLCTCGCRPLPRLSAAQKVRYQTLHDCHEATPTNFGPTQPQAHQTSSEENDALAIRFLGEHDGAPLALQPYRLVFTCKTIEGISDANSCTTPISAADRAQLIAWHVVELT</sequence>
<evidence type="ECO:0000313" key="2">
    <source>
        <dbReference type="Proteomes" id="UP000735592"/>
    </source>
</evidence>
<dbReference type="Pfam" id="PF05488">
    <property type="entry name" value="PAAR_motif"/>
    <property type="match status" value="1"/>
</dbReference>
<evidence type="ECO:0008006" key="3">
    <source>
        <dbReference type="Google" id="ProtNLM"/>
    </source>
</evidence>
<gene>
    <name evidence="1" type="ORF">GM655_20120</name>
</gene>